<dbReference type="Gene3D" id="3.90.1660.10">
    <property type="entry name" value="CofE-like domain"/>
    <property type="match status" value="1"/>
</dbReference>
<dbReference type="PANTHER" id="PTHR47917">
    <property type="match status" value="1"/>
</dbReference>
<accession>A0A0N7M448</accession>
<dbReference type="RefSeq" id="WP_058284840.1">
    <property type="nucleotide sequence ID" value="NZ_CYSR01000009.1"/>
</dbReference>
<dbReference type="InterPro" id="IPR002847">
    <property type="entry name" value="F420-0_gamma-glut_ligase-dom"/>
</dbReference>
<gene>
    <name evidence="9" type="primary">fbiB_1</name>
    <name evidence="9" type="ORF">PHA8399_00748</name>
</gene>
<evidence type="ECO:0000256" key="2">
    <source>
        <dbReference type="ARBA" id="ARBA00022723"/>
    </source>
</evidence>
<dbReference type="GO" id="GO:0052618">
    <property type="term" value="F:coenzyme F420-0:L-glutamate ligase activity"/>
    <property type="evidence" value="ECO:0007669"/>
    <property type="project" value="UniProtKB-EC"/>
</dbReference>
<dbReference type="EMBL" id="CYSR01000009">
    <property type="protein sequence ID" value="CUH98634.1"/>
    <property type="molecule type" value="Genomic_DNA"/>
</dbReference>
<evidence type="ECO:0000259" key="8">
    <source>
        <dbReference type="Pfam" id="PF01996"/>
    </source>
</evidence>
<evidence type="ECO:0000313" key="9">
    <source>
        <dbReference type="EMBL" id="CUH98634.1"/>
    </source>
</evidence>
<evidence type="ECO:0000256" key="4">
    <source>
        <dbReference type="ARBA" id="ARBA00022842"/>
    </source>
</evidence>
<keyword evidence="6" id="KW-0342">GTP-binding</keyword>
<dbReference type="Proteomes" id="UP000051326">
    <property type="component" value="Unassembled WGS sequence"/>
</dbReference>
<dbReference type="NCBIfam" id="TIGR01916">
    <property type="entry name" value="F420_cofE"/>
    <property type="match status" value="1"/>
</dbReference>
<sequence length="257" mass="27703">MSLSVSLTAVPGVPDIQNGDDLAAILRDCLEAAGLGLKDGDILCIAQKVFSKAEDCIIPLASVTPSAEAIKYGEELNKDPRKVEIVLRESTRVVRAFRRPDQNTGTMICEHRLGFISANAAVDESNFGEEDAAMVLPRDPDASCERLRAALAARFGAQIGVVMTDTFGRPWRLGQINVAIGLSKVPATIQEQGNLDAWGRPLQVTEPALADEISAASGLVVRKNGKTPAVLLRGLDWQPADSRGADILRKKQEDMFR</sequence>
<name>A0A0N7M448_9RHOB</name>
<dbReference type="SUPFAM" id="SSF144010">
    <property type="entry name" value="CofE-like"/>
    <property type="match status" value="1"/>
</dbReference>
<proteinExistence type="predicted"/>
<evidence type="ECO:0000256" key="7">
    <source>
        <dbReference type="ARBA" id="ARBA00023211"/>
    </source>
</evidence>
<dbReference type="STRING" id="1396826.PHA8399_00748"/>
<dbReference type="Pfam" id="PF01996">
    <property type="entry name" value="F420_ligase"/>
    <property type="match status" value="1"/>
</dbReference>
<dbReference type="EC" id="6.3.2.31" evidence="9"/>
<evidence type="ECO:0000256" key="6">
    <source>
        <dbReference type="ARBA" id="ARBA00023134"/>
    </source>
</evidence>
<keyword evidence="5" id="KW-0630">Potassium</keyword>
<dbReference type="PANTHER" id="PTHR47917:SF1">
    <property type="entry name" value="COENZYME F420:L-GLUTAMATE LIGASE"/>
    <property type="match status" value="1"/>
</dbReference>
<organism evidence="9 10">
    <name type="scientific">Leisingera aquaemixtae</name>
    <dbReference type="NCBI Taxonomy" id="1396826"/>
    <lineage>
        <taxon>Bacteria</taxon>
        <taxon>Pseudomonadati</taxon>
        <taxon>Pseudomonadota</taxon>
        <taxon>Alphaproteobacteria</taxon>
        <taxon>Rhodobacterales</taxon>
        <taxon>Roseobacteraceae</taxon>
        <taxon>Leisingera</taxon>
    </lineage>
</organism>
<dbReference type="GO" id="GO:0005525">
    <property type="term" value="F:GTP binding"/>
    <property type="evidence" value="ECO:0007669"/>
    <property type="project" value="UniProtKB-KW"/>
</dbReference>
<dbReference type="AlphaFoldDB" id="A0A0N7M448"/>
<dbReference type="Gene3D" id="3.30.1330.100">
    <property type="entry name" value="CofE-like"/>
    <property type="match status" value="1"/>
</dbReference>
<dbReference type="GO" id="GO:0046872">
    <property type="term" value="F:metal ion binding"/>
    <property type="evidence" value="ECO:0007669"/>
    <property type="project" value="UniProtKB-KW"/>
</dbReference>
<dbReference type="InterPro" id="IPR008225">
    <property type="entry name" value="F420-0_g-glutamyl_ligase"/>
</dbReference>
<keyword evidence="1 9" id="KW-0436">Ligase</keyword>
<protein>
    <submittedName>
        <fullName evidence="9">Coenzyme F420:L-glutamate ligase</fullName>
        <ecNumber evidence="9">6.3.2.31</ecNumber>
    </submittedName>
</protein>
<feature type="domain" description="Coenzyme F420:L-glutamate ligase-like" evidence="8">
    <location>
        <begin position="13"/>
        <end position="234"/>
    </location>
</feature>
<evidence type="ECO:0000256" key="3">
    <source>
        <dbReference type="ARBA" id="ARBA00022741"/>
    </source>
</evidence>
<keyword evidence="7" id="KW-0464">Manganese</keyword>
<reference evidence="9 10" key="1">
    <citation type="submission" date="2015-09" db="EMBL/GenBank/DDBJ databases">
        <authorList>
            <consortium name="Swine Surveillance"/>
        </authorList>
    </citation>
    <scope>NUCLEOTIDE SEQUENCE [LARGE SCALE GENOMIC DNA]</scope>
    <source>
        <strain evidence="9 10">CECT 8399</strain>
    </source>
</reference>
<evidence type="ECO:0000256" key="1">
    <source>
        <dbReference type="ARBA" id="ARBA00022598"/>
    </source>
</evidence>
<keyword evidence="4" id="KW-0460">Magnesium</keyword>
<evidence type="ECO:0000256" key="5">
    <source>
        <dbReference type="ARBA" id="ARBA00022958"/>
    </source>
</evidence>
<keyword evidence="3" id="KW-0547">Nucleotide-binding</keyword>
<keyword evidence="2" id="KW-0479">Metal-binding</keyword>
<evidence type="ECO:0000313" key="10">
    <source>
        <dbReference type="Proteomes" id="UP000051326"/>
    </source>
</evidence>